<comment type="caution">
    <text evidence="1">The sequence shown here is derived from an EMBL/GenBank/DDBJ whole genome shotgun (WGS) entry which is preliminary data.</text>
</comment>
<evidence type="ECO:0000313" key="2">
    <source>
        <dbReference type="Proteomes" id="UP001060085"/>
    </source>
</evidence>
<sequence length="784" mass="89021">MMEPQNAAAAAADALADHLDPETAFLASKRETGHEWELFKENVRPLKRGRNVDLLNHSLKSHCHSHLKKSLLETRRRLIEAIDQYRGDDPLHPWLQCIKWVQEAFPPGGDCSGLVVIYEQCVRTFWHEDRYKDDLRYLKVWLEYVGSLHKRLYFCAFPAESCTDADIIYSFLEANKIGLTHASLYISYALHLESKHKIKTANEVFNRGISQNAQPIEKLKAAYANFFSRSMRRLKSTEVCKLLHLFCPCLHFFAMDTENFPISRRMQWRIGTQLEALELYWPMENLVISIIVFFFLLIISLFSWLDCSTVLPLAGNRTTESFLLGSKKLKTDRAQGNSLSIYKDKDADSSFGHQPDIPKLDSRSSWQNLGVRAERNKENNAVPSKWTSNKIPQRFGQRIGGGTNATPSIEIFVDEECTTHVTDRRHNVDNNETEKSSTMQLRDRDTKDLKKRREDDGPSQLSRVYGLFIICPSSPCSMTDFTNLGENDLLEFDGLFCDFVPDNLDSLDVDRSSSGVNSDHNSCGSDGVASFSIVEIENFLLNDDFQPLTDRDADAFLSDFLVDSPPTIATGSDTSASPSPSPDVEYSNDKDCSPSDLDEKGGNQLHQQVENNNVQNDNDNDPLAKKRKRQMRNRDAAVRSRERKKIYVKDLEMKSRYYEAECRKLEWMLQCARAENHALQIALHTNHQAFGASKTKQESAVLLLVLGQPVWDLLKCFQISIVSSFTCFWFLIPAVGFPALVHGNHRPSHSAAAQTVAAGNPRSSTTGKRRRRKSEKSDLQKDGK</sequence>
<keyword evidence="2" id="KW-1185">Reference proteome</keyword>
<protein>
    <submittedName>
        <fullName evidence="1">Uncharacterized protein</fullName>
    </submittedName>
</protein>
<evidence type="ECO:0000313" key="1">
    <source>
        <dbReference type="EMBL" id="KAI5660864.1"/>
    </source>
</evidence>
<dbReference type="EMBL" id="CM044705">
    <property type="protein sequence ID" value="KAI5660864.1"/>
    <property type="molecule type" value="Genomic_DNA"/>
</dbReference>
<dbReference type="Proteomes" id="UP001060085">
    <property type="component" value="Linkage Group LG05"/>
</dbReference>
<reference evidence="2" key="1">
    <citation type="journal article" date="2023" name="Nat. Plants">
        <title>Single-cell RNA sequencing provides a high-resolution roadmap for understanding the multicellular compartmentation of specialized metabolism.</title>
        <authorList>
            <person name="Sun S."/>
            <person name="Shen X."/>
            <person name="Li Y."/>
            <person name="Li Y."/>
            <person name="Wang S."/>
            <person name="Li R."/>
            <person name="Zhang H."/>
            <person name="Shen G."/>
            <person name="Guo B."/>
            <person name="Wei J."/>
            <person name="Xu J."/>
            <person name="St-Pierre B."/>
            <person name="Chen S."/>
            <person name="Sun C."/>
        </authorList>
    </citation>
    <scope>NUCLEOTIDE SEQUENCE [LARGE SCALE GENOMIC DNA]</scope>
</reference>
<proteinExistence type="predicted"/>
<gene>
    <name evidence="1" type="ORF">M9H77_20187</name>
</gene>
<name>A0ACC0AJ68_CATRO</name>
<accession>A0ACC0AJ68</accession>
<organism evidence="1 2">
    <name type="scientific">Catharanthus roseus</name>
    <name type="common">Madagascar periwinkle</name>
    <name type="synonym">Vinca rosea</name>
    <dbReference type="NCBI Taxonomy" id="4058"/>
    <lineage>
        <taxon>Eukaryota</taxon>
        <taxon>Viridiplantae</taxon>
        <taxon>Streptophyta</taxon>
        <taxon>Embryophyta</taxon>
        <taxon>Tracheophyta</taxon>
        <taxon>Spermatophyta</taxon>
        <taxon>Magnoliopsida</taxon>
        <taxon>eudicotyledons</taxon>
        <taxon>Gunneridae</taxon>
        <taxon>Pentapetalae</taxon>
        <taxon>asterids</taxon>
        <taxon>lamiids</taxon>
        <taxon>Gentianales</taxon>
        <taxon>Apocynaceae</taxon>
        <taxon>Rauvolfioideae</taxon>
        <taxon>Vinceae</taxon>
        <taxon>Catharanthinae</taxon>
        <taxon>Catharanthus</taxon>
    </lineage>
</organism>